<dbReference type="PROSITE" id="PS51918">
    <property type="entry name" value="RADICAL_SAM"/>
    <property type="match status" value="1"/>
</dbReference>
<dbReference type="InterPro" id="IPR006638">
    <property type="entry name" value="Elp3/MiaA/NifB-like_rSAM"/>
</dbReference>
<dbReference type="SFLD" id="SFLDG01082">
    <property type="entry name" value="B12-binding_domain_containing"/>
    <property type="match status" value="1"/>
</dbReference>
<evidence type="ECO:0000259" key="1">
    <source>
        <dbReference type="PROSITE" id="PS51918"/>
    </source>
</evidence>
<name>A0A3B0VRT4_9ZZZZ</name>
<accession>A0A3B0VRT4</accession>
<dbReference type="SUPFAM" id="SSF102114">
    <property type="entry name" value="Radical SAM enzymes"/>
    <property type="match status" value="1"/>
</dbReference>
<dbReference type="AlphaFoldDB" id="A0A3B0VRT4"/>
<dbReference type="InterPro" id="IPR045784">
    <property type="entry name" value="Radical_SAM_N2"/>
</dbReference>
<organism evidence="2">
    <name type="scientific">hydrothermal vent metagenome</name>
    <dbReference type="NCBI Taxonomy" id="652676"/>
    <lineage>
        <taxon>unclassified sequences</taxon>
        <taxon>metagenomes</taxon>
        <taxon>ecological metagenomes</taxon>
    </lineage>
</organism>
<dbReference type="InterPro" id="IPR007197">
    <property type="entry name" value="rSAM"/>
</dbReference>
<dbReference type="CDD" id="cd01335">
    <property type="entry name" value="Radical_SAM"/>
    <property type="match status" value="1"/>
</dbReference>
<dbReference type="InterPro" id="IPR058240">
    <property type="entry name" value="rSAM_sf"/>
</dbReference>
<protein>
    <submittedName>
        <fullName evidence="2">FIG092679: Fe-S oxidoreductase</fullName>
    </submittedName>
</protein>
<dbReference type="GO" id="GO:0003824">
    <property type="term" value="F:catalytic activity"/>
    <property type="evidence" value="ECO:0007669"/>
    <property type="project" value="InterPro"/>
</dbReference>
<reference evidence="2" key="1">
    <citation type="submission" date="2018-06" db="EMBL/GenBank/DDBJ databases">
        <authorList>
            <person name="Zhirakovskaya E."/>
        </authorList>
    </citation>
    <scope>NUCLEOTIDE SEQUENCE</scope>
</reference>
<dbReference type="InterPro" id="IPR023404">
    <property type="entry name" value="rSAM_horseshoe"/>
</dbReference>
<dbReference type="Gene3D" id="3.80.30.20">
    <property type="entry name" value="tm_1862 like domain"/>
    <property type="match status" value="1"/>
</dbReference>
<evidence type="ECO:0000313" key="2">
    <source>
        <dbReference type="EMBL" id="VAW34184.1"/>
    </source>
</evidence>
<dbReference type="SMART" id="SM00729">
    <property type="entry name" value="Elp3"/>
    <property type="match status" value="1"/>
</dbReference>
<sequence>MAAGLTRQRAARPFRTNKKDYDLFSLETGSLRKKWTGKLPIALVFPNTYHLGMSNLGFQLIYDLLNSNSDIVCERVFLPPAGSLPLSVESGHLLRDFPIILFSVSFEHDFLSIIQIMRLSGIAPVTSVRRLEGRPGPGTPLVVGGGVATFINPEPLAPYMDFFLLGEAEPVMARFQEYLFKFIGGNYESLLREAAAGLPGCYVPALYAPVCREDGTLEAMPPLVDGIPARIKKNITTSMPVAGHSRILSPETEFANIYLTELGRGCTRGCRFCAAGYVYRPPRQWTPEAIIAAVREKPAVSPKVGLLGMEMTRPENLRQVAAFLLQQDCSLSFSSLRADALSDTLLELLAASKLKSAAIAPDGGSERLRRVINKGISAEDCLVAAEALIKADVHNLKLYFMIGLPTETSDDLLELVELVRLIQERIMGIGRARGRLSQLTLSINSFVPKAWTPFQFHGAFPLAELKRKVKFLRRQFASFNNLKLVFDQPRHAFFQAMLARGDRRLGEALLNIVESGGNWQQTLRRLGIEPDFYAARQRGEDEAFPWEIVDHGLDRKFLWREYQLALESRPSRGCEIAEPLINCRRCGVCR</sequence>
<dbReference type="Pfam" id="PF04055">
    <property type="entry name" value="Radical_SAM"/>
    <property type="match status" value="1"/>
</dbReference>
<dbReference type="SFLD" id="SFLDS00029">
    <property type="entry name" value="Radical_SAM"/>
    <property type="match status" value="1"/>
</dbReference>
<dbReference type="PANTHER" id="PTHR42731">
    <property type="entry name" value="SLL1084 PROTEIN"/>
    <property type="match status" value="1"/>
</dbReference>
<feature type="domain" description="Radical SAM core" evidence="1">
    <location>
        <begin position="249"/>
        <end position="483"/>
    </location>
</feature>
<dbReference type="PANTHER" id="PTHR42731:SF5">
    <property type="entry name" value="RADICAL SAM DOMAIN PROTEIN"/>
    <property type="match status" value="1"/>
</dbReference>
<proteinExistence type="predicted"/>
<gene>
    <name evidence="2" type="ORF">MNBD_DELTA03-1115</name>
</gene>
<dbReference type="GO" id="GO:0051536">
    <property type="term" value="F:iron-sulfur cluster binding"/>
    <property type="evidence" value="ECO:0007669"/>
    <property type="project" value="InterPro"/>
</dbReference>
<dbReference type="Pfam" id="PF19864">
    <property type="entry name" value="Radical_SAM_N2"/>
    <property type="match status" value="1"/>
</dbReference>
<dbReference type="EMBL" id="UOEX01000095">
    <property type="protein sequence ID" value="VAW34184.1"/>
    <property type="molecule type" value="Genomic_DNA"/>
</dbReference>